<organism evidence="2 3">
    <name type="scientific">Photobacterium chitinilyticum</name>
    <dbReference type="NCBI Taxonomy" id="2485123"/>
    <lineage>
        <taxon>Bacteria</taxon>
        <taxon>Pseudomonadati</taxon>
        <taxon>Pseudomonadota</taxon>
        <taxon>Gammaproteobacteria</taxon>
        <taxon>Vibrionales</taxon>
        <taxon>Vibrionaceae</taxon>
        <taxon>Photobacterium</taxon>
    </lineage>
</organism>
<dbReference type="OrthoDB" id="9807498at2"/>
<dbReference type="PANTHER" id="PTHR30217">
    <property type="entry name" value="PEPTIDASE U32 FAMILY"/>
    <property type="match status" value="1"/>
</dbReference>
<dbReference type="InterPro" id="IPR001539">
    <property type="entry name" value="Peptidase_U32"/>
</dbReference>
<dbReference type="EMBL" id="RJLM01000001">
    <property type="protein sequence ID" value="RWX57435.1"/>
    <property type="molecule type" value="Genomic_DNA"/>
</dbReference>
<dbReference type="AlphaFoldDB" id="A0A444JWJ0"/>
<dbReference type="PANTHER" id="PTHR30217:SF10">
    <property type="entry name" value="23S RRNA 5-HYDROXYCYTIDINE C2501 SYNTHASE"/>
    <property type="match status" value="1"/>
</dbReference>
<accession>A0A444JWJ0</accession>
<dbReference type="Proteomes" id="UP000287563">
    <property type="component" value="Unassembled WGS sequence"/>
</dbReference>
<sequence>MRNQFELLAPGGDIESIKAAIAAGADAIYCGLDHFNARNRATNLTFDNLNGVVRLAHEHDCKIFLTLNIIILESEIPTIIRLLNKLVNTKIDGVIVQDLGLFYILKEHFKDLDVHASTQVNTHNDGQIFFLNKLTASRVNLSRELNIKEIKHLAQVGREHNVLMEVFVHGSYCIGFSGLCYISSVRNGNSGNRGRCSQPCRDQYQTTQAGKDYPLNLKDNSAYSDLKELADAGVYSLKVEGRIKKSHYVYTVVDNWRKQIENYCNGSELLSDTTELYTVFNRDFSNSFLKGDINKNMFIDNPRDHSAKHFSKVYNCKTDEDLKAVKKKLYDDKTDIISTVSDKIKDFNIDKQPLTITVSGNENSPLRVSVTTPDMSFDVYSDSNLIHSEKNTITHDGIEKLLNSLNNAEYYIDSLAIEHIDNGLFVPFKELTAIKKQIVFTLNGSKARISPVEMPVLKKQGQFQTEPTLSVLISTKQDIELCDTTSADIYYQLPESVHSELTPLVNIFSENEKLIPWFPSILIGENYTAAVEFLDQVKPKLIVTNNTGIAYAAYEKGIDWIAGPYLNIMNSFSLLCMKEEFNCVGSFISNEINQKQIKPIVRPENFKLFYSIYHPILLMTSRQCLFHQTVGCKKKAFDTKCLKKCKKSASIINLKEASFVLDKQKGDHNSLYSEYNFLNTAIPTDLDGVFSDFFIDLRDINTETCIKEDKASVVQLFQNLIVGKPDAKVALEQAIYPTTNAQYKKGL</sequence>
<dbReference type="Pfam" id="PF01136">
    <property type="entry name" value="Peptidase_U32"/>
    <property type="match status" value="2"/>
</dbReference>
<comment type="caution">
    <text evidence="2">The sequence shown here is derived from an EMBL/GenBank/DDBJ whole genome shotgun (WGS) entry which is preliminary data.</text>
</comment>
<evidence type="ECO:0000259" key="1">
    <source>
        <dbReference type="Pfam" id="PF12392"/>
    </source>
</evidence>
<evidence type="ECO:0000313" key="3">
    <source>
        <dbReference type="Proteomes" id="UP000287563"/>
    </source>
</evidence>
<dbReference type="InterPro" id="IPR020988">
    <property type="entry name" value="Pept_U32_collagenase"/>
</dbReference>
<evidence type="ECO:0000313" key="2">
    <source>
        <dbReference type="EMBL" id="RWX57435.1"/>
    </source>
</evidence>
<keyword evidence="3" id="KW-1185">Reference proteome</keyword>
<proteinExistence type="predicted"/>
<dbReference type="Pfam" id="PF12392">
    <property type="entry name" value="DUF3656"/>
    <property type="match status" value="1"/>
</dbReference>
<gene>
    <name evidence="2" type="ORF">EDI28_05260</name>
</gene>
<name>A0A444JWJ0_9GAMM</name>
<dbReference type="RefSeq" id="WP_128782741.1">
    <property type="nucleotide sequence ID" value="NZ_RJLM01000001.1"/>
</dbReference>
<dbReference type="InterPro" id="IPR051454">
    <property type="entry name" value="RNA/ubiquinone_mod_enzymes"/>
</dbReference>
<feature type="domain" description="Peptidase U32 collagenase" evidence="1">
    <location>
        <begin position="349"/>
        <end position="442"/>
    </location>
</feature>
<protein>
    <submittedName>
        <fullName evidence="2">U32 family peptidase</fullName>
    </submittedName>
</protein>
<reference evidence="2 3" key="1">
    <citation type="submission" date="2018-11" db="EMBL/GenBank/DDBJ databases">
        <title>Photobacterium sp. BEI247 sp. nov., a marine bacterium isolated from Yongle Blue Hole in the South China Sea.</title>
        <authorList>
            <person name="Wang X."/>
        </authorList>
    </citation>
    <scope>NUCLEOTIDE SEQUENCE [LARGE SCALE GENOMIC DNA]</scope>
    <source>
        <strain evidence="3">BEI247</strain>
    </source>
</reference>